<dbReference type="EMBL" id="CAKLPY010000001">
    <property type="protein sequence ID" value="CAH0994217.1"/>
    <property type="molecule type" value="Genomic_DNA"/>
</dbReference>
<dbReference type="Proteomes" id="UP000837932">
    <property type="component" value="Unassembled WGS sequence"/>
</dbReference>
<keyword evidence="2" id="KW-1185">Reference proteome</keyword>
<dbReference type="RefSeq" id="WP_238803968.1">
    <property type="nucleotide sequence ID" value="NZ_CAKLPY010000001.1"/>
</dbReference>
<gene>
    <name evidence="1" type="ORF">EMA8858_00326</name>
</gene>
<reference evidence="1" key="1">
    <citation type="submission" date="2021-12" db="EMBL/GenBank/DDBJ databases">
        <authorList>
            <person name="Rodrigo-Torres L."/>
            <person name="Arahal R. D."/>
            <person name="Lucena T."/>
        </authorList>
    </citation>
    <scope>NUCLEOTIDE SEQUENCE</scope>
    <source>
        <strain evidence="1">CECT 8858</strain>
    </source>
</reference>
<accession>A0ABM9AKH7</accession>
<sequence length="67" mass="7929">MDAFEMYKTVENIIEAEIKELKKKLKSKRVADQSMKGHWEKDLFEISQLRKGIGQIKEGFLDRVLPY</sequence>
<evidence type="ECO:0000313" key="2">
    <source>
        <dbReference type="Proteomes" id="UP000837932"/>
    </source>
</evidence>
<name>A0ABM9AKH7_9BACT</name>
<proteinExistence type="predicted"/>
<comment type="caution">
    <text evidence="1">The sequence shown here is derived from an EMBL/GenBank/DDBJ whole genome shotgun (WGS) entry which is preliminary data.</text>
</comment>
<organism evidence="1 2">
    <name type="scientific">Emticicia aquatica</name>
    <dbReference type="NCBI Taxonomy" id="1681835"/>
    <lineage>
        <taxon>Bacteria</taxon>
        <taxon>Pseudomonadati</taxon>
        <taxon>Bacteroidota</taxon>
        <taxon>Cytophagia</taxon>
        <taxon>Cytophagales</taxon>
        <taxon>Leadbetterellaceae</taxon>
        <taxon>Emticicia</taxon>
    </lineage>
</organism>
<evidence type="ECO:0000313" key="1">
    <source>
        <dbReference type="EMBL" id="CAH0994217.1"/>
    </source>
</evidence>
<protein>
    <submittedName>
        <fullName evidence="1">Uncharacterized protein</fullName>
    </submittedName>
</protein>